<dbReference type="PANTHER" id="PTHR10424:SF68">
    <property type="entry name" value="ENDOGENOUS RETROVIRUS GROUP 3 MEMBER 1 ENV POLYPROTEIN"/>
    <property type="match status" value="1"/>
</dbReference>
<dbReference type="AlphaFoldDB" id="A0A7L2Q5W8"/>
<feature type="non-terminal residue" evidence="2">
    <location>
        <position position="1"/>
    </location>
</feature>
<feature type="transmembrane region" description="Helical" evidence="1">
    <location>
        <begin position="285"/>
        <end position="307"/>
    </location>
</feature>
<dbReference type="OrthoDB" id="9950230at2759"/>
<dbReference type="EMBL" id="VYZP01050467">
    <property type="protein sequence ID" value="NXR92261.1"/>
    <property type="molecule type" value="Genomic_DNA"/>
</dbReference>
<evidence type="ECO:0000313" key="2">
    <source>
        <dbReference type="EMBL" id="NXR92261.1"/>
    </source>
</evidence>
<feature type="non-terminal residue" evidence="2">
    <location>
        <position position="325"/>
    </location>
</feature>
<comment type="caution">
    <text evidence="2">The sequence shown here is derived from an EMBL/GenBank/DDBJ whole genome shotgun (WGS) entry which is preliminary data.</text>
</comment>
<dbReference type="InterPro" id="IPR018154">
    <property type="entry name" value="TLV/ENV_coat_polyprotein"/>
</dbReference>
<sequence>WSGSSKTGLGCNCRWKPQVGAWRCKYCDSYGRETIVRGPPGPRSKLYFDPPIDDENLKGLFPNGTWALKGHYWIYGRYAYRRLPPNWSGICYVGYIRPLFFLLPQVQGNQLGIKVYDDLIREKRSIDLSLVAGSTQKWGEDEWPPERIIQHYGRAIWNSNELILGAREPIYNLNRIIRLQAVFEVIMNQTGTSLDLLADQSTQMRSTILQHWMVLDYLLAEEGGVCGKLNDSNCCLQIDNNGKVVKEITKGIRKLAHVPVQRWKGGEWEWDMFSWLPGGLWVKQLVFFLICAVTTLIFLPCMIPCLVQLIQHVIKGMQVIVTPTD</sequence>
<dbReference type="PANTHER" id="PTHR10424">
    <property type="entry name" value="VIRAL ENVELOPE PROTEIN"/>
    <property type="match status" value="1"/>
</dbReference>
<organism evidence="2 3">
    <name type="scientific">Hypocryptadius cinnamomeus</name>
    <dbReference type="NCBI Taxonomy" id="589841"/>
    <lineage>
        <taxon>Eukaryota</taxon>
        <taxon>Metazoa</taxon>
        <taxon>Chordata</taxon>
        <taxon>Craniata</taxon>
        <taxon>Vertebrata</taxon>
        <taxon>Euteleostomi</taxon>
        <taxon>Archelosauria</taxon>
        <taxon>Archosauria</taxon>
        <taxon>Dinosauria</taxon>
        <taxon>Saurischia</taxon>
        <taxon>Theropoda</taxon>
        <taxon>Coelurosauria</taxon>
        <taxon>Aves</taxon>
        <taxon>Neognathae</taxon>
        <taxon>Neoaves</taxon>
        <taxon>Telluraves</taxon>
        <taxon>Australaves</taxon>
        <taxon>Passeriformes</taxon>
        <taxon>Sylvioidea</taxon>
        <taxon>Zosteropidae</taxon>
        <taxon>Hypocryptadius</taxon>
    </lineage>
</organism>
<dbReference type="Pfam" id="PF00429">
    <property type="entry name" value="TLV_coat"/>
    <property type="match status" value="1"/>
</dbReference>
<accession>A0A7L2Q5W8</accession>
<dbReference type="Proteomes" id="UP000574191">
    <property type="component" value="Unassembled WGS sequence"/>
</dbReference>
<dbReference type="Gene3D" id="1.10.287.210">
    <property type="match status" value="1"/>
</dbReference>
<proteinExistence type="predicted"/>
<gene>
    <name evidence="2" type="primary">Erv31</name>
    <name evidence="2" type="ORF">HYPCIN_R14030</name>
</gene>
<keyword evidence="1" id="KW-1133">Transmembrane helix</keyword>
<evidence type="ECO:0000313" key="3">
    <source>
        <dbReference type="Proteomes" id="UP000574191"/>
    </source>
</evidence>
<reference evidence="2 3" key="1">
    <citation type="submission" date="2019-09" db="EMBL/GenBank/DDBJ databases">
        <title>Bird 10,000 Genomes (B10K) Project - Family phase.</title>
        <authorList>
            <person name="Zhang G."/>
        </authorList>
    </citation>
    <scope>NUCLEOTIDE SEQUENCE [LARGE SCALE GENOMIC DNA]</scope>
    <source>
        <strain evidence="2">B10K-DU-002-83</strain>
    </source>
</reference>
<protein>
    <submittedName>
        <fullName evidence="2">ENR1 protein</fullName>
    </submittedName>
</protein>
<keyword evidence="1" id="KW-0472">Membrane</keyword>
<keyword evidence="3" id="KW-1185">Reference proteome</keyword>
<evidence type="ECO:0000256" key="1">
    <source>
        <dbReference type="SAM" id="Phobius"/>
    </source>
</evidence>
<dbReference type="SUPFAM" id="SSF58069">
    <property type="entry name" value="Virus ectodomain"/>
    <property type="match status" value="1"/>
</dbReference>
<keyword evidence="1" id="KW-0812">Transmembrane</keyword>
<name>A0A7L2Q5W8_9PASS</name>